<dbReference type="AlphaFoldDB" id="A0A2R5G8Y6"/>
<feature type="transmembrane region" description="Helical" evidence="5">
    <location>
        <begin position="583"/>
        <end position="606"/>
    </location>
</feature>
<dbReference type="Pfam" id="PF00246">
    <property type="entry name" value="Peptidase_M14"/>
    <property type="match status" value="1"/>
</dbReference>
<evidence type="ECO:0000256" key="4">
    <source>
        <dbReference type="SAM" id="MobiDB-lite"/>
    </source>
</evidence>
<dbReference type="InParanoid" id="A0A2R5G8Y6"/>
<dbReference type="SMART" id="SM00631">
    <property type="entry name" value="Zn_pept"/>
    <property type="match status" value="1"/>
</dbReference>
<accession>A0A2R5G8Y6</accession>
<feature type="active site" description="Proton donor/acceptor" evidence="3">
    <location>
        <position position="377"/>
    </location>
</feature>
<protein>
    <submittedName>
        <fullName evidence="8">Carboxypeptidase A4</fullName>
    </submittedName>
</protein>
<feature type="domain" description="Peptidase M14" evidence="7">
    <location>
        <begin position="78"/>
        <end position="419"/>
    </location>
</feature>
<dbReference type="GO" id="GO:0005615">
    <property type="term" value="C:extracellular space"/>
    <property type="evidence" value="ECO:0007669"/>
    <property type="project" value="TreeGrafter"/>
</dbReference>
<evidence type="ECO:0000256" key="3">
    <source>
        <dbReference type="PROSITE-ProRule" id="PRU01379"/>
    </source>
</evidence>
<dbReference type="OrthoDB" id="3626597at2759"/>
<dbReference type="PANTHER" id="PTHR11705">
    <property type="entry name" value="PROTEASE FAMILY M14 CARBOXYPEPTIDASE A,B"/>
    <property type="match status" value="1"/>
</dbReference>
<dbReference type="PANTHER" id="PTHR11705:SF119">
    <property type="entry name" value="OS02G0119300 PROTEIN"/>
    <property type="match status" value="1"/>
</dbReference>
<reference evidence="8 9" key="1">
    <citation type="submission" date="2017-12" db="EMBL/GenBank/DDBJ databases">
        <title>Sequencing, de novo assembly and annotation of complete genome of a new Thraustochytrid species, strain FCC1311.</title>
        <authorList>
            <person name="Sedici K."/>
            <person name="Godart F."/>
            <person name="Aiese Cigliano R."/>
            <person name="Sanseverino W."/>
            <person name="Barakat M."/>
            <person name="Ortet P."/>
            <person name="Marechal E."/>
            <person name="Cagnac O."/>
            <person name="Amato A."/>
        </authorList>
    </citation>
    <scope>NUCLEOTIDE SEQUENCE [LARGE SCALE GENOMIC DNA]</scope>
</reference>
<evidence type="ECO:0000313" key="9">
    <source>
        <dbReference type="Proteomes" id="UP000241890"/>
    </source>
</evidence>
<evidence type="ECO:0000256" key="1">
    <source>
        <dbReference type="ARBA" id="ARBA00001947"/>
    </source>
</evidence>
<dbReference type="CDD" id="cd03859">
    <property type="entry name" value="M14_CPT"/>
    <property type="match status" value="1"/>
</dbReference>
<name>A0A2R5G8Y6_9STRA</name>
<organism evidence="8 9">
    <name type="scientific">Hondaea fermentalgiana</name>
    <dbReference type="NCBI Taxonomy" id="2315210"/>
    <lineage>
        <taxon>Eukaryota</taxon>
        <taxon>Sar</taxon>
        <taxon>Stramenopiles</taxon>
        <taxon>Bigyra</taxon>
        <taxon>Labyrinthulomycetes</taxon>
        <taxon>Thraustochytrida</taxon>
        <taxon>Thraustochytriidae</taxon>
        <taxon>Hondaea</taxon>
    </lineage>
</organism>
<dbReference type="PROSITE" id="PS52035">
    <property type="entry name" value="PEPTIDASE_M14"/>
    <property type="match status" value="1"/>
</dbReference>
<dbReference type="Proteomes" id="UP000241890">
    <property type="component" value="Unassembled WGS sequence"/>
</dbReference>
<feature type="chain" id="PRO_5015354242" evidence="6">
    <location>
        <begin position="22"/>
        <end position="653"/>
    </location>
</feature>
<proteinExistence type="inferred from homology"/>
<keyword evidence="8" id="KW-0378">Hydrolase</keyword>
<keyword evidence="5" id="KW-0472">Membrane</keyword>
<gene>
    <name evidence="8" type="ORF">FCC1311_032282</name>
</gene>
<comment type="similarity">
    <text evidence="2 3">Belongs to the peptidase M14 family.</text>
</comment>
<feature type="region of interest" description="Disordered" evidence="4">
    <location>
        <begin position="29"/>
        <end position="75"/>
    </location>
</feature>
<dbReference type="Gene3D" id="3.40.630.10">
    <property type="entry name" value="Zn peptidases"/>
    <property type="match status" value="1"/>
</dbReference>
<evidence type="ECO:0000256" key="5">
    <source>
        <dbReference type="SAM" id="Phobius"/>
    </source>
</evidence>
<dbReference type="PRINTS" id="PR00765">
    <property type="entry name" value="CRBOXYPTASEA"/>
</dbReference>
<keyword evidence="8" id="KW-0121">Carboxypeptidase</keyword>
<dbReference type="InterPro" id="IPR033810">
    <property type="entry name" value="Carboxypeptidase_T"/>
</dbReference>
<keyword evidence="6" id="KW-0732">Signal</keyword>
<dbReference type="GO" id="GO:0004181">
    <property type="term" value="F:metallocarboxypeptidase activity"/>
    <property type="evidence" value="ECO:0007669"/>
    <property type="project" value="InterPro"/>
</dbReference>
<dbReference type="InterPro" id="IPR000834">
    <property type="entry name" value="Peptidase_M14"/>
</dbReference>
<keyword evidence="8" id="KW-0645">Protease</keyword>
<dbReference type="GO" id="GO:0008270">
    <property type="term" value="F:zinc ion binding"/>
    <property type="evidence" value="ECO:0007669"/>
    <property type="project" value="InterPro"/>
</dbReference>
<evidence type="ECO:0000256" key="2">
    <source>
        <dbReference type="ARBA" id="ARBA00005988"/>
    </source>
</evidence>
<feature type="signal peptide" evidence="6">
    <location>
        <begin position="1"/>
        <end position="21"/>
    </location>
</feature>
<comment type="cofactor">
    <cofactor evidence="1">
        <name>Zn(2+)</name>
        <dbReference type="ChEBI" id="CHEBI:29105"/>
    </cofactor>
</comment>
<dbReference type="SUPFAM" id="SSF53187">
    <property type="entry name" value="Zn-dependent exopeptidases"/>
    <property type="match status" value="1"/>
</dbReference>
<feature type="region of interest" description="Disordered" evidence="4">
    <location>
        <begin position="626"/>
        <end position="653"/>
    </location>
</feature>
<keyword evidence="5" id="KW-0812">Transmembrane</keyword>
<keyword evidence="9" id="KW-1185">Reference proteome</keyword>
<evidence type="ECO:0000313" key="8">
    <source>
        <dbReference type="EMBL" id="GBG27005.1"/>
    </source>
</evidence>
<dbReference type="EMBL" id="BEYU01000027">
    <property type="protein sequence ID" value="GBG27005.1"/>
    <property type="molecule type" value="Genomic_DNA"/>
</dbReference>
<dbReference type="GO" id="GO:0006508">
    <property type="term" value="P:proteolysis"/>
    <property type="evidence" value="ECO:0007669"/>
    <property type="project" value="InterPro"/>
</dbReference>
<evidence type="ECO:0000259" key="7">
    <source>
        <dbReference type="PROSITE" id="PS52035"/>
    </source>
</evidence>
<sequence>MRAKALVALAILAHSVCLARAGASAHLRRASTEPLSVTAAQTQPRSENPTLNEIVAPSRRPTQSPTPRGRSPDATLRGCLTWEASEAYINQLAREFPQWVTREEIGKSVEGRPISALCVGQCQAGAQDTRVPEALLNAMHHSRECVSMMALVKTLETIFSVVDDDFGKDDNDTNKDQEDYKDAWAYYILRSRRMWIIPVVNPDGFVYNEEQLAAYPGAIRHAMQRKNRAPPPSQKYCSLGKLGVDLNRNYATCFFEDDKDDPIRRGASLNPCDEDYQGPVPFSEPESQAIRDLVERSNFTTALNLHSFGKFLLLPWSCKSKGMSNEESEFYLRLGRDFAGQNHFHTAHSYKAVGYAVDGDAADWMFDAHGIYAMSPEVGPGDAWVDAKPGRDGFWPDADTIDALAQANIDMVLQAVLAAGSYLRLQRVQVTNNEQGALDITAVVENGGLWNSWGPVQVFLRPDHPTQATTTLFTQLLPIPAKFHNALAHFPVERQALEGTFATLTLGILDDRDCVLYKVSVDDADLARLASAATDTIALDSLTGPNAFGQRFARSHAACAVESGATEVLPPPTMDSNATSNSFFHSVAADLAMSAAFAICACFFVARSRRRAARMEYRSIQLPQVSSSVPGEYGSDNDDDDHDERDTAALAPL</sequence>
<comment type="caution">
    <text evidence="8">The sequence shown here is derived from an EMBL/GenBank/DDBJ whole genome shotgun (WGS) entry which is preliminary data.</text>
</comment>
<feature type="compositionally biased region" description="Low complexity" evidence="4">
    <location>
        <begin position="57"/>
        <end position="69"/>
    </location>
</feature>
<keyword evidence="5" id="KW-1133">Transmembrane helix</keyword>
<evidence type="ECO:0000256" key="6">
    <source>
        <dbReference type="SAM" id="SignalP"/>
    </source>
</evidence>
<feature type="compositionally biased region" description="Polar residues" evidence="4">
    <location>
        <begin position="33"/>
        <end position="51"/>
    </location>
</feature>